<dbReference type="Proteomes" id="UP000283700">
    <property type="component" value="Unassembled WGS sequence"/>
</dbReference>
<dbReference type="InterPro" id="IPR025272">
    <property type="entry name" value="SocA_Panacea"/>
</dbReference>
<dbReference type="AlphaFoldDB" id="A0A415U146"/>
<evidence type="ECO:0000313" key="2">
    <source>
        <dbReference type="EMBL" id="RHN11776.1"/>
    </source>
</evidence>
<name>A0A415U146_9FIRM</name>
<protein>
    <submittedName>
        <fullName evidence="2">DUF4065 domain-containing protein</fullName>
    </submittedName>
</protein>
<accession>A0A415U146</accession>
<proteinExistence type="predicted"/>
<organism evidence="2 3">
    <name type="scientific">Anaerobutyricum hallii</name>
    <dbReference type="NCBI Taxonomy" id="39488"/>
    <lineage>
        <taxon>Bacteria</taxon>
        <taxon>Bacillati</taxon>
        <taxon>Bacillota</taxon>
        <taxon>Clostridia</taxon>
        <taxon>Lachnospirales</taxon>
        <taxon>Lachnospiraceae</taxon>
        <taxon>Anaerobutyricum</taxon>
    </lineage>
</organism>
<evidence type="ECO:0000313" key="3">
    <source>
        <dbReference type="Proteomes" id="UP000283700"/>
    </source>
</evidence>
<feature type="domain" description="Antitoxin SocA-like Panacea" evidence="1">
    <location>
        <begin position="41"/>
        <end position="150"/>
    </location>
</feature>
<sequence length="177" mass="20733">MHRISYEEKGGNMYNVLDVAIYVINYAHDTGCGESMSNLKLQKILYYIQVAFLLKKNKECFKAVIIAGEFGPVIPEVYQKYKIYGRRGIPKQENRKVLQLDCEKMRIIKKEITEISRGDKRLIEKVVDTYAAITEPIALAKKTCEEDPWENTPLNKEIKNSLIRKYYLSKKNHVRRR</sequence>
<dbReference type="EMBL" id="QRQO01000032">
    <property type="protein sequence ID" value="RHN11776.1"/>
    <property type="molecule type" value="Genomic_DNA"/>
</dbReference>
<comment type="caution">
    <text evidence="2">The sequence shown here is derived from an EMBL/GenBank/DDBJ whole genome shotgun (WGS) entry which is preliminary data.</text>
</comment>
<dbReference type="Pfam" id="PF13274">
    <property type="entry name" value="SocA_Panacea"/>
    <property type="match status" value="1"/>
</dbReference>
<gene>
    <name evidence="2" type="ORF">DWZ29_11155</name>
</gene>
<reference evidence="2 3" key="1">
    <citation type="submission" date="2018-08" db="EMBL/GenBank/DDBJ databases">
        <title>A genome reference for cultivated species of the human gut microbiota.</title>
        <authorList>
            <person name="Zou Y."/>
            <person name="Xue W."/>
            <person name="Luo G."/>
        </authorList>
    </citation>
    <scope>NUCLEOTIDE SEQUENCE [LARGE SCALE GENOMIC DNA]</scope>
    <source>
        <strain evidence="2 3">AF31-17AC</strain>
    </source>
</reference>
<evidence type="ECO:0000259" key="1">
    <source>
        <dbReference type="Pfam" id="PF13274"/>
    </source>
</evidence>